<dbReference type="PANTHER" id="PTHR19959:SF119">
    <property type="entry name" value="FUNGAL LIPASE-LIKE DOMAIN-CONTAINING PROTEIN"/>
    <property type="match status" value="1"/>
</dbReference>
<dbReference type="InterPro" id="IPR011990">
    <property type="entry name" value="TPR-like_helical_dom_sf"/>
</dbReference>
<sequence>MSNQVQVQAEYMLHPYCPSNSNINNTQDHISLARKTLEDETLTDGERAEALDMLARALFARAQSAEGVDRNDVDEALRLLRQAILLRTASHPNLPKSLGYLANVLFWSYVKGLDGPYNLEEAISLGRKTVEMASATHTDLSTSLCDLASFLRKRYDQGRAKDDAIECMHLYQKVLEIPSAPDHRWHELLRNLGHSVLARYKNVNDQIDLDQLILIRKAVVQLLPQSHHTLPDCLFELGYALEMRFRKAREWHVDDLNESISCYRRSLDLQPIPPADMDTRLDNLADLLIFRFEETQDKKDLNEFVSLYRKALEMRPEWHADRAESLKNLGKALYRQFTKGCSTINQLNECISLQRQCVQLRPAMHPGRSDILFDLATSLDVRFDRIRERCDFEEAFALYRESLTLTYPVNPEWADTLKNLAFTLVSCYGDESGEKSDIEKAVAVATEALRIREEFESMYEISEYFNQLGHALLVLIRDTDEGHERLEECISLHRRALQLRPHPHIERVASLSNLATSLFVRFKNGGTIDDLTESISLYRLCLRDEVTGLVMLCNMSYLADALEARFDINNVVYQHDIHEATALRKEADELEAQVSMRDIRKKYKARQVAAEKMTRHRHKVNQLRRNNNSPNYICDPPLL</sequence>
<dbReference type="SUPFAM" id="SSF48452">
    <property type="entry name" value="TPR-like"/>
    <property type="match status" value="1"/>
</dbReference>
<dbReference type="OrthoDB" id="3047886at2759"/>
<dbReference type="AlphaFoldDB" id="A0A8H8CPU0"/>
<dbReference type="Gene3D" id="1.25.40.10">
    <property type="entry name" value="Tetratricopeptide repeat domain"/>
    <property type="match status" value="3"/>
</dbReference>
<accession>A0A8H8CPU0</accession>
<evidence type="ECO:0000313" key="2">
    <source>
        <dbReference type="EMBL" id="KAG5173223.1"/>
    </source>
</evidence>
<protein>
    <submittedName>
        <fullName evidence="2">Uncharacterized protein</fullName>
    </submittedName>
</protein>
<dbReference type="Pfam" id="PF13374">
    <property type="entry name" value="TPR_10"/>
    <property type="match status" value="1"/>
</dbReference>
<feature type="coiled-coil region" evidence="1">
    <location>
        <begin position="573"/>
        <end position="626"/>
    </location>
</feature>
<proteinExistence type="predicted"/>
<dbReference type="EMBL" id="JAFIQS010000002">
    <property type="protein sequence ID" value="KAG5173223.1"/>
    <property type="molecule type" value="Genomic_DNA"/>
</dbReference>
<organism evidence="2">
    <name type="scientific">Psilocybe cubensis</name>
    <name type="common">Psychedelic mushroom</name>
    <name type="synonym">Stropharia cubensis</name>
    <dbReference type="NCBI Taxonomy" id="181762"/>
    <lineage>
        <taxon>Eukaryota</taxon>
        <taxon>Fungi</taxon>
        <taxon>Dikarya</taxon>
        <taxon>Basidiomycota</taxon>
        <taxon>Agaricomycotina</taxon>
        <taxon>Agaricomycetes</taxon>
        <taxon>Agaricomycetidae</taxon>
        <taxon>Agaricales</taxon>
        <taxon>Agaricineae</taxon>
        <taxon>Strophariaceae</taxon>
        <taxon>Psilocybe</taxon>
    </lineage>
</organism>
<name>A0A8H8CPU0_PSICU</name>
<keyword evidence="1" id="KW-0175">Coiled coil</keyword>
<comment type="caution">
    <text evidence="2">The sequence shown here is derived from an EMBL/GenBank/DDBJ whole genome shotgun (WGS) entry which is preliminary data.</text>
</comment>
<reference evidence="2" key="1">
    <citation type="submission" date="2021-02" db="EMBL/GenBank/DDBJ databases">
        <title>Psilocybe cubensis genome.</title>
        <authorList>
            <person name="Mckernan K.J."/>
            <person name="Crawford S."/>
            <person name="Trippe A."/>
            <person name="Kane L.T."/>
            <person name="Mclaughlin S."/>
        </authorList>
    </citation>
    <scope>NUCLEOTIDE SEQUENCE [LARGE SCALE GENOMIC DNA]</scope>
    <source>
        <strain evidence="2">MGC-MH-2018</strain>
    </source>
</reference>
<gene>
    <name evidence="2" type="ORF">JR316_002733</name>
</gene>
<dbReference type="PANTHER" id="PTHR19959">
    <property type="entry name" value="KINESIN LIGHT CHAIN"/>
    <property type="match status" value="1"/>
</dbReference>
<evidence type="ECO:0000256" key="1">
    <source>
        <dbReference type="SAM" id="Coils"/>
    </source>
</evidence>